<dbReference type="PANTHER" id="PTHR30055:SF234">
    <property type="entry name" value="HTH-TYPE TRANSCRIPTIONAL REGULATOR BETI"/>
    <property type="match status" value="1"/>
</dbReference>
<evidence type="ECO:0000313" key="6">
    <source>
        <dbReference type="EMBL" id="NNH74248.1"/>
    </source>
</evidence>
<feature type="DNA-binding region" description="H-T-H motif" evidence="4">
    <location>
        <begin position="39"/>
        <end position="58"/>
    </location>
</feature>
<sequence>MTGRARPGFSERQRRAERRIAILAAAREIIETQGADALSVAEICRRAGVTEPFFYKDFADLDAVVNTVADEAATEIRRKNRPGSTSNRRRAE</sequence>
<dbReference type="AlphaFoldDB" id="A0A849C939"/>
<dbReference type="GO" id="GO:0000976">
    <property type="term" value="F:transcription cis-regulatory region binding"/>
    <property type="evidence" value="ECO:0007669"/>
    <property type="project" value="TreeGrafter"/>
</dbReference>
<protein>
    <submittedName>
        <fullName evidence="6">Helix-turn-helix transcriptional regulator</fullName>
    </submittedName>
</protein>
<dbReference type="InterPro" id="IPR001647">
    <property type="entry name" value="HTH_TetR"/>
</dbReference>
<evidence type="ECO:0000313" key="7">
    <source>
        <dbReference type="Proteomes" id="UP000586827"/>
    </source>
</evidence>
<gene>
    <name evidence="6" type="ORF">HLB23_31095</name>
</gene>
<dbReference type="PANTHER" id="PTHR30055">
    <property type="entry name" value="HTH-TYPE TRANSCRIPTIONAL REGULATOR RUTR"/>
    <property type="match status" value="1"/>
</dbReference>
<keyword evidence="3" id="KW-0804">Transcription</keyword>
<reference evidence="6 7" key="1">
    <citation type="submission" date="2020-05" db="EMBL/GenBank/DDBJ databases">
        <title>MicrobeNet Type strains.</title>
        <authorList>
            <person name="Nicholson A.C."/>
        </authorList>
    </citation>
    <scope>NUCLEOTIDE SEQUENCE [LARGE SCALE GENOMIC DNA]</scope>
    <source>
        <strain evidence="6 7">JCM 3224</strain>
    </source>
</reference>
<evidence type="ECO:0000256" key="3">
    <source>
        <dbReference type="ARBA" id="ARBA00023163"/>
    </source>
</evidence>
<dbReference type="InterPro" id="IPR009057">
    <property type="entry name" value="Homeodomain-like_sf"/>
</dbReference>
<evidence type="ECO:0000256" key="4">
    <source>
        <dbReference type="PROSITE-ProRule" id="PRU00335"/>
    </source>
</evidence>
<dbReference type="GO" id="GO:0003700">
    <property type="term" value="F:DNA-binding transcription factor activity"/>
    <property type="evidence" value="ECO:0007669"/>
    <property type="project" value="TreeGrafter"/>
</dbReference>
<evidence type="ECO:0000256" key="2">
    <source>
        <dbReference type="ARBA" id="ARBA00023125"/>
    </source>
</evidence>
<dbReference type="Pfam" id="PF00440">
    <property type="entry name" value="TetR_N"/>
    <property type="match status" value="1"/>
</dbReference>
<proteinExistence type="predicted"/>
<dbReference type="Gene3D" id="1.10.357.10">
    <property type="entry name" value="Tetracycline Repressor, domain 2"/>
    <property type="match status" value="1"/>
</dbReference>
<evidence type="ECO:0000259" key="5">
    <source>
        <dbReference type="PROSITE" id="PS50977"/>
    </source>
</evidence>
<evidence type="ECO:0000256" key="1">
    <source>
        <dbReference type="ARBA" id="ARBA00023015"/>
    </source>
</evidence>
<dbReference type="PROSITE" id="PS50977">
    <property type="entry name" value="HTH_TETR_2"/>
    <property type="match status" value="1"/>
</dbReference>
<keyword evidence="7" id="KW-1185">Reference proteome</keyword>
<feature type="domain" description="HTH tetR-type" evidence="5">
    <location>
        <begin position="16"/>
        <end position="76"/>
    </location>
</feature>
<comment type="caution">
    <text evidence="6">The sequence shown here is derived from an EMBL/GenBank/DDBJ whole genome shotgun (WGS) entry which is preliminary data.</text>
</comment>
<keyword evidence="2 4" id="KW-0238">DNA-binding</keyword>
<dbReference type="SUPFAM" id="SSF46689">
    <property type="entry name" value="Homeodomain-like"/>
    <property type="match status" value="1"/>
</dbReference>
<dbReference type="InterPro" id="IPR050109">
    <property type="entry name" value="HTH-type_TetR-like_transc_reg"/>
</dbReference>
<name>A0A849C939_9NOCA</name>
<keyword evidence="1" id="KW-0805">Transcription regulation</keyword>
<accession>A0A849C939</accession>
<dbReference type="RefSeq" id="WP_067523640.1">
    <property type="nucleotide sequence ID" value="NZ_JABELX010000013.1"/>
</dbReference>
<organism evidence="6 7">
    <name type="scientific">Nocardia uniformis</name>
    <dbReference type="NCBI Taxonomy" id="53432"/>
    <lineage>
        <taxon>Bacteria</taxon>
        <taxon>Bacillati</taxon>
        <taxon>Actinomycetota</taxon>
        <taxon>Actinomycetes</taxon>
        <taxon>Mycobacteriales</taxon>
        <taxon>Nocardiaceae</taxon>
        <taxon>Nocardia</taxon>
    </lineage>
</organism>
<dbReference type="EMBL" id="JABELX010000013">
    <property type="protein sequence ID" value="NNH74248.1"/>
    <property type="molecule type" value="Genomic_DNA"/>
</dbReference>
<dbReference type="Proteomes" id="UP000586827">
    <property type="component" value="Unassembled WGS sequence"/>
</dbReference>